<dbReference type="GO" id="GO:0032259">
    <property type="term" value="P:methylation"/>
    <property type="evidence" value="ECO:0007669"/>
    <property type="project" value="UniProtKB-KW"/>
</dbReference>
<organism evidence="8">
    <name type="scientific">Melampsora larici-populina (strain 98AG31 / pathotype 3-4-7)</name>
    <name type="common">Poplar leaf rust fungus</name>
    <dbReference type="NCBI Taxonomy" id="747676"/>
    <lineage>
        <taxon>Eukaryota</taxon>
        <taxon>Fungi</taxon>
        <taxon>Dikarya</taxon>
        <taxon>Basidiomycota</taxon>
        <taxon>Pucciniomycotina</taxon>
        <taxon>Pucciniomycetes</taxon>
        <taxon>Pucciniales</taxon>
        <taxon>Melampsoraceae</taxon>
        <taxon>Melampsora</taxon>
    </lineage>
</organism>
<dbReference type="KEGG" id="mlr:MELLADRAFT_85954"/>
<evidence type="ECO:0000256" key="3">
    <source>
        <dbReference type="ARBA" id="ARBA00022679"/>
    </source>
</evidence>
<dbReference type="PANTHER" id="PTHR10629:SF52">
    <property type="entry name" value="DNA (CYTOSINE-5)-METHYLTRANSFERASE 1"/>
    <property type="match status" value="1"/>
</dbReference>
<evidence type="ECO:0000256" key="4">
    <source>
        <dbReference type="ARBA" id="ARBA00022691"/>
    </source>
</evidence>
<evidence type="ECO:0000256" key="5">
    <source>
        <dbReference type="PROSITE-ProRule" id="PRU01016"/>
    </source>
</evidence>
<name>F4RK98_MELLP</name>
<dbReference type="InterPro" id="IPR050390">
    <property type="entry name" value="C5-Methyltransferase"/>
</dbReference>
<dbReference type="EMBL" id="GL883105">
    <property type="protein sequence ID" value="EGG07057.1"/>
    <property type="molecule type" value="Genomic_DNA"/>
</dbReference>
<keyword evidence="2 5" id="KW-0489">Methyltransferase</keyword>
<keyword evidence="4 5" id="KW-0949">S-adenosyl-L-methionine</keyword>
<dbReference type="OrthoDB" id="5376140at2759"/>
<dbReference type="RefSeq" id="XP_007409499.1">
    <property type="nucleotide sequence ID" value="XM_007409437.1"/>
</dbReference>
<evidence type="ECO:0000256" key="6">
    <source>
        <dbReference type="RuleBase" id="RU000416"/>
    </source>
</evidence>
<comment type="similarity">
    <text evidence="5 6">Belongs to the class I-like SAM-binding methyltransferase superfamily. C5-methyltransferase family.</text>
</comment>
<dbReference type="GO" id="GO:0044027">
    <property type="term" value="P:negative regulation of gene expression via chromosomal CpG island methylation"/>
    <property type="evidence" value="ECO:0007669"/>
    <property type="project" value="TreeGrafter"/>
</dbReference>
<keyword evidence="8" id="KW-1185">Reference proteome</keyword>
<evidence type="ECO:0000256" key="2">
    <source>
        <dbReference type="ARBA" id="ARBA00022603"/>
    </source>
</evidence>
<dbReference type="InterPro" id="IPR001525">
    <property type="entry name" value="C5_MeTfrase"/>
</dbReference>
<protein>
    <recommendedName>
        <fullName evidence="1">DNA (cytosine-5-)-methyltransferase</fullName>
        <ecNumber evidence="1">2.1.1.37</ecNumber>
    </recommendedName>
</protein>
<dbReference type="GO" id="GO:0003677">
    <property type="term" value="F:DNA binding"/>
    <property type="evidence" value="ECO:0007669"/>
    <property type="project" value="TreeGrafter"/>
</dbReference>
<dbReference type="GO" id="GO:0003886">
    <property type="term" value="F:DNA (cytosine-5-)-methyltransferase activity"/>
    <property type="evidence" value="ECO:0007669"/>
    <property type="project" value="UniProtKB-EC"/>
</dbReference>
<dbReference type="eggNOG" id="ENOG502QPKK">
    <property type="taxonomic scope" value="Eukaryota"/>
</dbReference>
<dbReference type="SUPFAM" id="SSF53335">
    <property type="entry name" value="S-adenosyl-L-methionine-dependent methyltransferases"/>
    <property type="match status" value="1"/>
</dbReference>
<dbReference type="Pfam" id="PF00145">
    <property type="entry name" value="DNA_methylase"/>
    <property type="match status" value="1"/>
</dbReference>
<reference evidence="8" key="1">
    <citation type="journal article" date="2011" name="Proc. Natl. Acad. Sci. U.S.A.">
        <title>Obligate biotrophy features unraveled by the genomic analysis of rust fungi.</title>
        <authorList>
            <person name="Duplessis S."/>
            <person name="Cuomo C.A."/>
            <person name="Lin Y.-C."/>
            <person name="Aerts A."/>
            <person name="Tisserant E."/>
            <person name="Veneault-Fourrey C."/>
            <person name="Joly D.L."/>
            <person name="Hacquard S."/>
            <person name="Amselem J."/>
            <person name="Cantarel B.L."/>
            <person name="Chiu R."/>
            <person name="Coutinho P.M."/>
            <person name="Feau N."/>
            <person name="Field M."/>
            <person name="Frey P."/>
            <person name="Gelhaye E."/>
            <person name="Goldberg J."/>
            <person name="Grabherr M.G."/>
            <person name="Kodira C.D."/>
            <person name="Kohler A."/>
            <person name="Kuees U."/>
            <person name="Lindquist E.A."/>
            <person name="Lucas S.M."/>
            <person name="Mago R."/>
            <person name="Mauceli E."/>
            <person name="Morin E."/>
            <person name="Murat C."/>
            <person name="Pangilinan J.L."/>
            <person name="Park R."/>
            <person name="Pearson M."/>
            <person name="Quesneville H."/>
            <person name="Rouhier N."/>
            <person name="Sakthikumar S."/>
            <person name="Salamov A.A."/>
            <person name="Schmutz J."/>
            <person name="Selles B."/>
            <person name="Shapiro H."/>
            <person name="Tanguay P."/>
            <person name="Tuskan G.A."/>
            <person name="Henrissat B."/>
            <person name="Van de Peer Y."/>
            <person name="Rouze P."/>
            <person name="Ellis J.G."/>
            <person name="Dodds P.N."/>
            <person name="Schein J.E."/>
            <person name="Zhong S."/>
            <person name="Hamelin R.C."/>
            <person name="Grigoriev I.V."/>
            <person name="Szabo L.J."/>
            <person name="Martin F."/>
        </authorList>
    </citation>
    <scope>NUCLEOTIDE SEQUENCE [LARGE SCALE GENOMIC DNA]</scope>
    <source>
        <strain evidence="8">98AG31 / pathotype 3-4-7</strain>
    </source>
</reference>
<dbReference type="InterPro" id="IPR029063">
    <property type="entry name" value="SAM-dependent_MTases_sf"/>
</dbReference>
<evidence type="ECO:0000313" key="8">
    <source>
        <dbReference type="Proteomes" id="UP000001072"/>
    </source>
</evidence>
<dbReference type="VEuPathDB" id="FungiDB:MELLADRAFT_85954"/>
<dbReference type="EC" id="2.1.1.37" evidence="1"/>
<dbReference type="Proteomes" id="UP000001072">
    <property type="component" value="Unassembled WGS sequence"/>
</dbReference>
<dbReference type="InParanoid" id="F4RK98"/>
<dbReference type="Gene3D" id="3.90.120.10">
    <property type="entry name" value="DNA Methylase, subunit A, domain 2"/>
    <property type="match status" value="1"/>
</dbReference>
<dbReference type="PANTHER" id="PTHR10629">
    <property type="entry name" value="CYTOSINE-SPECIFIC METHYLTRANSFERASE"/>
    <property type="match status" value="1"/>
</dbReference>
<evidence type="ECO:0000313" key="7">
    <source>
        <dbReference type="EMBL" id="EGG07057.1"/>
    </source>
</evidence>
<dbReference type="PROSITE" id="PS51679">
    <property type="entry name" value="SAM_MT_C5"/>
    <property type="match status" value="1"/>
</dbReference>
<accession>F4RK98</accession>
<sequence>MGFVFKKDTFVGQAADDFELVLIDQCFEFELSPAHKVLNVHFMFSDQSFTNPLPSQEYYCRYRWLPMNGAFIQLERPSSPLLHLTTNPLQIPHSPSEVCRRCSTIPKEVDWIRDPSTNQILLGPDDRHLSLGFIINGTETYKLWDHVRFIRNPNSNDSSKEEIGQIIEISGFRSNLNASIDLTDEPFKVSSSKYTELETNLRKKQIKLLVRVYERKAWTGTRSNPHHYNDDAQVMDYLDDRRLWYSSHEEIVDGLNGLIGKCEIEHFIESDQSFININPQKAWKSLVDQIQEIRSSLHKFYSVLPTQAQQELRCSVPELVPNLLPFLSFRSSNLLELQEVEDEKIVLKELVKEYDQMKLSHLELFGGIGSFSLGFSEHGLTDQKRTVFIDWSVPACETASINFPKSTIFCADVNEILCLMITGKTRQGKSSVRDLRTGLQIFPDQLPKPGDFDIITAGFPCGSHSTLNVLRKGEDSKNALCGTALSFIEFLKPTYVYFENVRGLLKTQLVDRETQEILTHAFLRLMCGTMITLDYQLRFGVLQAAQYGTPQERRRFILTAVKRGYTLPNLPDPTHFYPDGNLQIKLPDQNKIFMDFRTRYSRGTLDPITIGDTISDLPCFEYRNPMKIMGDFNKPTRKKFKKRSKECVLVNGDHRFGRLEKTDWVGFQKFKYRINPQNNFQIYLRTQRKEDDDLVLQNDGDEEEEPINWHVTGRFSEKTVEQIWHIPIREGADYKDLPEELKYKEAEPKKSQTKDYSRDYEGNFGRLSPHLLFRTVITTMDPRNQGRTGQVLHPSQHRVLTVLEAQRAQGFPDWFVLSNKSEGVKGLYKQIGNSIPLPITRSLAFCLCESREADWNRNGKRIDVEMNGMILMDLMKVWESFQD</sequence>
<dbReference type="PRINTS" id="PR00105">
    <property type="entry name" value="C5METTRFRASE"/>
</dbReference>
<dbReference type="Gene3D" id="3.40.50.150">
    <property type="entry name" value="Vaccinia Virus protein VP39"/>
    <property type="match status" value="1"/>
</dbReference>
<gene>
    <name evidence="7" type="ORF">MELLADRAFT_85954</name>
</gene>
<proteinExistence type="inferred from homology"/>
<dbReference type="STRING" id="747676.F4RK98"/>
<dbReference type="AlphaFoldDB" id="F4RK98"/>
<dbReference type="NCBIfam" id="TIGR00675">
    <property type="entry name" value="dcm"/>
    <property type="match status" value="1"/>
</dbReference>
<keyword evidence="3 5" id="KW-0808">Transferase</keyword>
<evidence type="ECO:0000256" key="1">
    <source>
        <dbReference type="ARBA" id="ARBA00011975"/>
    </source>
</evidence>
<feature type="active site" evidence="5">
    <location>
        <position position="461"/>
    </location>
</feature>
<dbReference type="HOGENOM" id="CLU_326271_0_0_1"/>
<dbReference type="GeneID" id="18934023"/>
<dbReference type="GO" id="GO:0005634">
    <property type="term" value="C:nucleus"/>
    <property type="evidence" value="ECO:0007669"/>
    <property type="project" value="TreeGrafter"/>
</dbReference>